<dbReference type="Proteomes" id="UP000294850">
    <property type="component" value="Unassembled WGS sequence"/>
</dbReference>
<feature type="transmembrane region" description="Helical" evidence="6">
    <location>
        <begin position="432"/>
        <end position="455"/>
    </location>
</feature>
<feature type="domain" description="MacB-like periplasmic core" evidence="8">
    <location>
        <begin position="20"/>
        <end position="256"/>
    </location>
</feature>
<accession>A0A4R5DRR1</accession>
<gene>
    <name evidence="9" type="ORF">E0F88_04205</name>
</gene>
<feature type="transmembrane region" description="Helical" evidence="6">
    <location>
        <begin position="770"/>
        <end position="790"/>
    </location>
</feature>
<evidence type="ECO:0000256" key="3">
    <source>
        <dbReference type="ARBA" id="ARBA00022692"/>
    </source>
</evidence>
<comment type="caution">
    <text evidence="9">The sequence shown here is derived from an EMBL/GenBank/DDBJ whole genome shotgun (WGS) entry which is preliminary data.</text>
</comment>
<keyword evidence="10" id="KW-1185">Reference proteome</keyword>
<feature type="transmembrane region" description="Helical" evidence="6">
    <location>
        <begin position="720"/>
        <end position="750"/>
    </location>
</feature>
<dbReference type="AlphaFoldDB" id="A0A4R5DRR1"/>
<dbReference type="GO" id="GO:0022857">
    <property type="term" value="F:transmembrane transporter activity"/>
    <property type="evidence" value="ECO:0007669"/>
    <property type="project" value="TreeGrafter"/>
</dbReference>
<evidence type="ECO:0000256" key="5">
    <source>
        <dbReference type="ARBA" id="ARBA00023136"/>
    </source>
</evidence>
<dbReference type="InterPro" id="IPR050250">
    <property type="entry name" value="Macrolide_Exporter_MacB"/>
</dbReference>
<proteinExistence type="predicted"/>
<keyword evidence="3 6" id="KW-0812">Transmembrane</keyword>
<name>A0A4R5DRR1_9BACT</name>
<dbReference type="InterPro" id="IPR003838">
    <property type="entry name" value="ABC3_permease_C"/>
</dbReference>
<evidence type="ECO:0000313" key="9">
    <source>
        <dbReference type="EMBL" id="TDE17112.1"/>
    </source>
</evidence>
<dbReference type="Pfam" id="PF12704">
    <property type="entry name" value="MacB_PCD"/>
    <property type="match status" value="1"/>
</dbReference>
<evidence type="ECO:0000256" key="4">
    <source>
        <dbReference type="ARBA" id="ARBA00022989"/>
    </source>
</evidence>
<evidence type="ECO:0000259" key="7">
    <source>
        <dbReference type="Pfam" id="PF02687"/>
    </source>
</evidence>
<feature type="transmembrane region" description="Helical" evidence="6">
    <location>
        <begin position="684"/>
        <end position="708"/>
    </location>
</feature>
<dbReference type="PANTHER" id="PTHR30572">
    <property type="entry name" value="MEMBRANE COMPONENT OF TRANSPORTER-RELATED"/>
    <property type="match status" value="1"/>
</dbReference>
<evidence type="ECO:0000256" key="2">
    <source>
        <dbReference type="ARBA" id="ARBA00022475"/>
    </source>
</evidence>
<feature type="transmembrane region" description="Helical" evidence="6">
    <location>
        <begin position="292"/>
        <end position="313"/>
    </location>
</feature>
<feature type="transmembrane region" description="Helical" evidence="6">
    <location>
        <begin position="21"/>
        <end position="42"/>
    </location>
</feature>
<sequence length="807" mass="90852">MFVNNIKIAFRNLQKHKVYSLINIVGLGIGLAASFIVLQVVIHELSYDRFHKKGDRIFAIQHHNPSQDLEFPNTNYKDELAPYLKEIDPAIVNYVRISNWNSAFVQNPSQPDRLDTDQQIAFADTSFFNVFTFKLVKGNAATALKKPLTVVITEKMAEKYFGNQDPVGRKLLHRGPELFSFTDKKTTDAPFTKAKTTLLEVTGVMENTAANSTLEFEIIGSTDTGKKLDTLITAPYYETFLMLDSENSARSVLKKIPAACKFIDGYDYNSKNKYRLQPLFTMHANGPASENMMVKAFFGIALGILLLALFNYINLTTARAVVRAKEVGVRKTLGVSRFSLLGQFFTESMLITLLAFLLAVVLTFAFRPFFNDLLGFDIKISELKRIPFVSAAILVLVLTALLAGIYPSIILSGFSPAKVLRGNVLFNSKGLFARRVFIILQFGISTSLILGSVVAEKQISFMKNKNPGYNKEQLVNIDLGKKLSWKSWTLKQELKNRHGFENVSTSVYPLLGSFVGINHYNPVKREQAFIWSNTVDEDFIENMEVKVLIPIDKNIPPVDGYYYVITETTVKALGLTNDNAVGSDLFSEAKKPMGKVAGVIRDIDNLGPKVKMGAFILKVHDERKYRQPFQSLQVRLNPKDNIQQKIALLEKVYKQFEPERTFQYSFADDDFNEMFKEDLRVSKMLNVFMAIAVFIACLGLFGLVTFMTQIRMKEIGIRKVLGANVFSIVAMFSFEFVKLVIIAIVIGLGLSYLAVNEWLKNFAFQAEINWMIYILAGLISVFLAFITVGLQSMKAALQNPVNSLKIE</sequence>
<keyword evidence="4 6" id="KW-1133">Transmembrane helix</keyword>
<dbReference type="PANTHER" id="PTHR30572:SF18">
    <property type="entry name" value="ABC-TYPE MACROLIDE FAMILY EXPORT SYSTEM PERMEASE COMPONENT 2"/>
    <property type="match status" value="1"/>
</dbReference>
<dbReference type="InterPro" id="IPR025857">
    <property type="entry name" value="MacB_PCD"/>
</dbReference>
<evidence type="ECO:0000259" key="8">
    <source>
        <dbReference type="Pfam" id="PF12704"/>
    </source>
</evidence>
<organism evidence="9 10">
    <name type="scientific">Dyadobacter psychrotolerans</name>
    <dbReference type="NCBI Taxonomy" id="2541721"/>
    <lineage>
        <taxon>Bacteria</taxon>
        <taxon>Pseudomonadati</taxon>
        <taxon>Bacteroidota</taxon>
        <taxon>Cytophagia</taxon>
        <taxon>Cytophagales</taxon>
        <taxon>Spirosomataceae</taxon>
        <taxon>Dyadobacter</taxon>
    </lineage>
</organism>
<dbReference type="GO" id="GO:0005886">
    <property type="term" value="C:plasma membrane"/>
    <property type="evidence" value="ECO:0007669"/>
    <property type="project" value="UniProtKB-SubCell"/>
</dbReference>
<keyword evidence="2" id="KW-1003">Cell membrane</keyword>
<dbReference type="RefSeq" id="WP_131956876.1">
    <property type="nucleotide sequence ID" value="NZ_SMFL01000002.1"/>
</dbReference>
<feature type="transmembrane region" description="Helical" evidence="6">
    <location>
        <begin position="386"/>
        <end position="411"/>
    </location>
</feature>
<dbReference type="EMBL" id="SMFL01000002">
    <property type="protein sequence ID" value="TDE17112.1"/>
    <property type="molecule type" value="Genomic_DNA"/>
</dbReference>
<feature type="domain" description="ABC3 transporter permease C-terminal" evidence="7">
    <location>
        <begin position="300"/>
        <end position="415"/>
    </location>
</feature>
<comment type="subcellular location">
    <subcellularLocation>
        <location evidence="1">Cell membrane</location>
        <topology evidence="1">Multi-pass membrane protein</topology>
    </subcellularLocation>
</comment>
<reference evidence="9 10" key="1">
    <citation type="submission" date="2019-03" db="EMBL/GenBank/DDBJ databases">
        <title>Dyadobacter AR-3-6 sp. nov., isolated from arctic soil.</title>
        <authorList>
            <person name="Chaudhary D.K."/>
        </authorList>
    </citation>
    <scope>NUCLEOTIDE SEQUENCE [LARGE SCALE GENOMIC DNA]</scope>
    <source>
        <strain evidence="9 10">AR-3-6</strain>
    </source>
</reference>
<dbReference type="OrthoDB" id="5933722at2"/>
<feature type="domain" description="ABC3 transporter permease C-terminal" evidence="7">
    <location>
        <begin position="686"/>
        <end position="799"/>
    </location>
</feature>
<evidence type="ECO:0000256" key="6">
    <source>
        <dbReference type="SAM" id="Phobius"/>
    </source>
</evidence>
<dbReference type="Pfam" id="PF02687">
    <property type="entry name" value="FtsX"/>
    <property type="match status" value="2"/>
</dbReference>
<feature type="transmembrane region" description="Helical" evidence="6">
    <location>
        <begin position="340"/>
        <end position="366"/>
    </location>
</feature>
<protein>
    <submittedName>
        <fullName evidence="9">ABC transporter permease</fullName>
    </submittedName>
</protein>
<keyword evidence="5 6" id="KW-0472">Membrane</keyword>
<evidence type="ECO:0000256" key="1">
    <source>
        <dbReference type="ARBA" id="ARBA00004651"/>
    </source>
</evidence>
<evidence type="ECO:0000313" key="10">
    <source>
        <dbReference type="Proteomes" id="UP000294850"/>
    </source>
</evidence>